<keyword evidence="14" id="KW-1185">Reference proteome</keyword>
<dbReference type="Gene3D" id="1.10.10.60">
    <property type="entry name" value="Homeodomain-like"/>
    <property type="match status" value="1"/>
</dbReference>
<keyword evidence="4" id="KW-0238">DNA-binding</keyword>
<evidence type="ECO:0000256" key="7">
    <source>
        <dbReference type="ARBA" id="ARBA00037286"/>
    </source>
</evidence>
<evidence type="ECO:0000256" key="9">
    <source>
        <dbReference type="ARBA" id="ARBA00040892"/>
    </source>
</evidence>
<evidence type="ECO:0000256" key="3">
    <source>
        <dbReference type="ARBA" id="ARBA00023015"/>
    </source>
</evidence>
<dbReference type="InterPro" id="IPR036051">
    <property type="entry name" value="KRAB_dom_sf"/>
</dbReference>
<dbReference type="Pfam" id="PF02023">
    <property type="entry name" value="SCAN"/>
    <property type="match status" value="1"/>
</dbReference>
<dbReference type="GO" id="GO:0006355">
    <property type="term" value="P:regulation of DNA-templated transcription"/>
    <property type="evidence" value="ECO:0007669"/>
    <property type="project" value="InterPro"/>
</dbReference>
<dbReference type="SMART" id="SM00431">
    <property type="entry name" value="SCAN"/>
    <property type="match status" value="1"/>
</dbReference>
<evidence type="ECO:0000256" key="4">
    <source>
        <dbReference type="ARBA" id="ARBA00023125"/>
    </source>
</evidence>
<comment type="subcellular location">
    <subcellularLocation>
        <location evidence="10">Nucleus</location>
    </subcellularLocation>
</comment>
<dbReference type="SUPFAM" id="SSF109640">
    <property type="entry name" value="KRAB domain (Kruppel-associated box)"/>
    <property type="match status" value="1"/>
</dbReference>
<evidence type="ECO:0000256" key="11">
    <source>
        <dbReference type="SAM" id="MobiDB-lite"/>
    </source>
</evidence>
<comment type="function">
    <text evidence="7">May regulate transcriptional activity.</text>
</comment>
<reference evidence="13" key="1">
    <citation type="submission" date="2025-08" db="UniProtKB">
        <authorList>
            <consortium name="Ensembl"/>
        </authorList>
    </citation>
    <scope>IDENTIFICATION</scope>
</reference>
<organism evidence="13 14">
    <name type="scientific">Prolemur simus</name>
    <name type="common">Greater bamboo lemur</name>
    <name type="synonym">Hapalemur simus</name>
    <dbReference type="NCBI Taxonomy" id="1328070"/>
    <lineage>
        <taxon>Eukaryota</taxon>
        <taxon>Metazoa</taxon>
        <taxon>Chordata</taxon>
        <taxon>Craniata</taxon>
        <taxon>Vertebrata</taxon>
        <taxon>Euteleostomi</taxon>
        <taxon>Mammalia</taxon>
        <taxon>Eutheria</taxon>
        <taxon>Euarchontoglires</taxon>
        <taxon>Primates</taxon>
        <taxon>Strepsirrhini</taxon>
        <taxon>Lemuriformes</taxon>
        <taxon>Lemuridae</taxon>
        <taxon>Prolemur</taxon>
    </lineage>
</organism>
<dbReference type="GO" id="GO:0005634">
    <property type="term" value="C:nucleus"/>
    <property type="evidence" value="ECO:0007669"/>
    <property type="project" value="UniProtKB-SubCell"/>
</dbReference>
<comment type="function">
    <text evidence="1">May be involved in transcriptional regulation.</text>
</comment>
<dbReference type="InterPro" id="IPR044822">
    <property type="entry name" value="Myb_DNA-bind_4"/>
</dbReference>
<sequence length="391" mass="43937">MMAAARSPQAHSASNKDSTQGHKSALQGNSPDWEASRQRFRQFCYQEVAGPHEAFSRLWELCCQWLKPKTHSKEQILELLVLEQFLTILPEEIQTWVREQGPENGEEAVALVEDVQRAPEQVSSSEKDLKVLLEEMAPWGAAREALRSQWKQAVQPEERTLKGSQSSHQSPGEQSEAWLVPQVPRNLPEKKGLRAQETGMMVWTAGSQGPATCKDRAISLCQQDWVHIGPAQKVLHRGAAQEDRHVSLAGVHWGYEETKTLLAILIYRAMAERLQEPGFLQTPEQCRNKFRSLQSSYQKVSWASAPPMASDAVPGLEGSVIQARELHQQNREPTKVVKDGTVDGTDRDDKDFRHPCQEVRKLDLPALFPDSLGKTLLALMVKGWESPPRGH</sequence>
<evidence type="ECO:0000256" key="2">
    <source>
        <dbReference type="ARBA" id="ARBA00006991"/>
    </source>
</evidence>
<dbReference type="InterPro" id="IPR003309">
    <property type="entry name" value="SCAN_dom"/>
</dbReference>
<feature type="region of interest" description="Disordered" evidence="11">
    <location>
        <begin position="1"/>
        <end position="31"/>
    </location>
</feature>
<keyword evidence="3" id="KW-0805">Transcription regulation</keyword>
<dbReference type="AlphaFoldDB" id="A0A8C9A029"/>
<dbReference type="Gene3D" id="1.10.4020.10">
    <property type="entry name" value="DNA breaking-rejoining enzymes"/>
    <property type="match status" value="1"/>
</dbReference>
<dbReference type="Proteomes" id="UP000694414">
    <property type="component" value="Unplaced"/>
</dbReference>
<comment type="similarity">
    <text evidence="2">Belongs to the krueppel C2H2-type zinc-finger protein family.</text>
</comment>
<dbReference type="InterPro" id="IPR038269">
    <property type="entry name" value="SCAN_sf"/>
</dbReference>
<keyword evidence="6 10" id="KW-0539">Nucleus</keyword>
<feature type="region of interest" description="Disordered" evidence="11">
    <location>
        <begin position="328"/>
        <end position="352"/>
    </location>
</feature>
<dbReference type="InterPro" id="IPR050916">
    <property type="entry name" value="SCAN-C2H2_zinc_finger"/>
</dbReference>
<evidence type="ECO:0000256" key="6">
    <source>
        <dbReference type="ARBA" id="ARBA00023242"/>
    </source>
</evidence>
<protein>
    <recommendedName>
        <fullName evidence="9">SCAN domain-containing protein 1</fullName>
    </recommendedName>
</protein>
<dbReference type="GeneTree" id="ENSGT00940000159113"/>
<dbReference type="GO" id="GO:0003677">
    <property type="term" value="F:DNA binding"/>
    <property type="evidence" value="ECO:0007669"/>
    <property type="project" value="UniProtKB-KW"/>
</dbReference>
<accession>A0A8C9A029</accession>
<comment type="subunit">
    <text evidence="8">Interacts with ZNF202.</text>
</comment>
<dbReference type="CDD" id="cd07936">
    <property type="entry name" value="SCAN"/>
    <property type="match status" value="1"/>
</dbReference>
<evidence type="ECO:0000256" key="8">
    <source>
        <dbReference type="ARBA" id="ARBA00038697"/>
    </source>
</evidence>
<proteinExistence type="inferred from homology"/>
<evidence type="ECO:0000259" key="12">
    <source>
        <dbReference type="PROSITE" id="PS50804"/>
    </source>
</evidence>
<name>A0A8C9A029_PROSS</name>
<dbReference type="Pfam" id="PF13837">
    <property type="entry name" value="Myb_DNA-bind_4"/>
    <property type="match status" value="1"/>
</dbReference>
<feature type="compositionally biased region" description="Polar residues" evidence="11">
    <location>
        <begin position="162"/>
        <end position="173"/>
    </location>
</feature>
<dbReference type="FunFam" id="1.10.4020.10:FF:000001">
    <property type="entry name" value="zinc finger protein 263 isoform X1"/>
    <property type="match status" value="1"/>
</dbReference>
<feature type="compositionally biased region" description="Polar residues" evidence="11">
    <location>
        <begin position="9"/>
        <end position="30"/>
    </location>
</feature>
<dbReference type="PROSITE" id="PS50804">
    <property type="entry name" value="SCAN_BOX"/>
    <property type="match status" value="1"/>
</dbReference>
<dbReference type="SUPFAM" id="SSF47353">
    <property type="entry name" value="Retrovirus capsid dimerization domain-like"/>
    <property type="match status" value="1"/>
</dbReference>
<dbReference type="PANTHER" id="PTHR45935">
    <property type="entry name" value="PROTEIN ZBED8-RELATED"/>
    <property type="match status" value="1"/>
</dbReference>
<feature type="domain" description="SCAN box" evidence="12">
    <location>
        <begin position="37"/>
        <end position="117"/>
    </location>
</feature>
<evidence type="ECO:0000256" key="1">
    <source>
        <dbReference type="ARBA" id="ARBA00003767"/>
    </source>
</evidence>
<dbReference type="Ensembl" id="ENSPSMT00000028585.1">
    <property type="protein sequence ID" value="ENSPSMP00000024644.1"/>
    <property type="gene ID" value="ENSPSMG00000017367.1"/>
</dbReference>
<evidence type="ECO:0000256" key="5">
    <source>
        <dbReference type="ARBA" id="ARBA00023163"/>
    </source>
</evidence>
<dbReference type="PANTHER" id="PTHR45935:SF10">
    <property type="entry name" value="SCAN DOMAIN-CONTAINING 1"/>
    <property type="match status" value="1"/>
</dbReference>
<reference evidence="13" key="2">
    <citation type="submission" date="2025-09" db="UniProtKB">
        <authorList>
            <consortium name="Ensembl"/>
        </authorList>
    </citation>
    <scope>IDENTIFICATION</scope>
</reference>
<feature type="region of interest" description="Disordered" evidence="11">
    <location>
        <begin position="150"/>
        <end position="177"/>
    </location>
</feature>
<evidence type="ECO:0000313" key="14">
    <source>
        <dbReference type="Proteomes" id="UP000694414"/>
    </source>
</evidence>
<keyword evidence="5" id="KW-0804">Transcription</keyword>
<evidence type="ECO:0000256" key="10">
    <source>
        <dbReference type="PROSITE-ProRule" id="PRU00187"/>
    </source>
</evidence>
<evidence type="ECO:0000313" key="13">
    <source>
        <dbReference type="Ensembl" id="ENSPSMP00000024644.1"/>
    </source>
</evidence>